<dbReference type="Proteomes" id="UP001367508">
    <property type="component" value="Unassembled WGS sequence"/>
</dbReference>
<name>A0AAN9L938_CANGL</name>
<sequence length="153" mass="17985">MNTTVPFNTALYCMKLTYFVVVALLKLWNYGFGDSRRNVSENCTLLQLKENHPHAKAKGMQLLNFSVEKSSDLNTAFQYLDFYMPLPDMSKSPETKFYHFRTLHNDLNGCPYPFTFVKIKEKSREPHSLARKFNKDKVNKMESCKVFKHWILT</sequence>
<feature type="transmembrane region" description="Helical" evidence="1">
    <location>
        <begin position="6"/>
        <end position="28"/>
    </location>
</feature>
<evidence type="ECO:0000313" key="3">
    <source>
        <dbReference type="Proteomes" id="UP001367508"/>
    </source>
</evidence>
<organism evidence="2 3">
    <name type="scientific">Canavalia gladiata</name>
    <name type="common">Sword bean</name>
    <name type="synonym">Dolichos gladiatus</name>
    <dbReference type="NCBI Taxonomy" id="3824"/>
    <lineage>
        <taxon>Eukaryota</taxon>
        <taxon>Viridiplantae</taxon>
        <taxon>Streptophyta</taxon>
        <taxon>Embryophyta</taxon>
        <taxon>Tracheophyta</taxon>
        <taxon>Spermatophyta</taxon>
        <taxon>Magnoliopsida</taxon>
        <taxon>eudicotyledons</taxon>
        <taxon>Gunneridae</taxon>
        <taxon>Pentapetalae</taxon>
        <taxon>rosids</taxon>
        <taxon>fabids</taxon>
        <taxon>Fabales</taxon>
        <taxon>Fabaceae</taxon>
        <taxon>Papilionoideae</taxon>
        <taxon>50 kb inversion clade</taxon>
        <taxon>NPAAA clade</taxon>
        <taxon>indigoferoid/millettioid clade</taxon>
        <taxon>Phaseoleae</taxon>
        <taxon>Canavalia</taxon>
    </lineage>
</organism>
<evidence type="ECO:0000313" key="2">
    <source>
        <dbReference type="EMBL" id="KAK7329964.1"/>
    </source>
</evidence>
<accession>A0AAN9L938</accession>
<comment type="caution">
    <text evidence="2">The sequence shown here is derived from an EMBL/GenBank/DDBJ whole genome shotgun (WGS) entry which is preliminary data.</text>
</comment>
<keyword evidence="1" id="KW-1133">Transmembrane helix</keyword>
<dbReference type="EMBL" id="JAYMYQ010000005">
    <property type="protein sequence ID" value="KAK7329964.1"/>
    <property type="molecule type" value="Genomic_DNA"/>
</dbReference>
<evidence type="ECO:0000256" key="1">
    <source>
        <dbReference type="SAM" id="Phobius"/>
    </source>
</evidence>
<proteinExistence type="predicted"/>
<keyword evidence="3" id="KW-1185">Reference proteome</keyword>
<gene>
    <name evidence="2" type="ORF">VNO77_24147</name>
</gene>
<protein>
    <submittedName>
        <fullName evidence="2">Uncharacterized protein</fullName>
    </submittedName>
</protein>
<dbReference type="AlphaFoldDB" id="A0AAN9L938"/>
<keyword evidence="1" id="KW-0812">Transmembrane</keyword>
<reference evidence="2 3" key="1">
    <citation type="submission" date="2024-01" db="EMBL/GenBank/DDBJ databases">
        <title>The genomes of 5 underutilized Papilionoideae crops provide insights into root nodulation and disease resistanc.</title>
        <authorList>
            <person name="Jiang F."/>
        </authorList>
    </citation>
    <scope>NUCLEOTIDE SEQUENCE [LARGE SCALE GENOMIC DNA]</scope>
    <source>
        <strain evidence="2">LVBAO_FW01</strain>
        <tissue evidence="2">Leaves</tissue>
    </source>
</reference>
<keyword evidence="1" id="KW-0472">Membrane</keyword>